<proteinExistence type="predicted"/>
<evidence type="ECO:0000313" key="3">
    <source>
        <dbReference type="Proteomes" id="UP000011885"/>
    </source>
</evidence>
<feature type="compositionally biased region" description="Basic and acidic residues" evidence="1">
    <location>
        <begin position="50"/>
        <end position="75"/>
    </location>
</feature>
<gene>
    <name evidence="2" type="ORF">RSSM_05269</name>
</gene>
<reference evidence="2 3" key="1">
    <citation type="journal article" date="2013" name="Mar. Genomics">
        <title>Expression of sulfatases in Rhodopirellula baltica and the diversity of sulfatases in the genus Rhodopirellula.</title>
        <authorList>
            <person name="Wegner C.E."/>
            <person name="Richter-Heitmann T."/>
            <person name="Klindworth A."/>
            <person name="Klockow C."/>
            <person name="Richter M."/>
            <person name="Achstetter T."/>
            <person name="Glockner F.O."/>
            <person name="Harder J."/>
        </authorList>
    </citation>
    <scope>NUCLEOTIDE SEQUENCE [LARGE SCALE GENOMIC DNA]</scope>
    <source>
        <strain evidence="2 3">SM41</strain>
    </source>
</reference>
<sequence>MMPCLTPVGQGKQGFVLQLARCHTDLFDAGTWLAELTVATRDGVQARGPHRSDETRRFGNIDEPPARDTAHAPAA</sequence>
<dbReference type="AlphaFoldDB" id="M5U617"/>
<feature type="region of interest" description="Disordered" evidence="1">
    <location>
        <begin position="41"/>
        <end position="75"/>
    </location>
</feature>
<name>M5U617_9BACT</name>
<comment type="caution">
    <text evidence="2">The sequence shown here is derived from an EMBL/GenBank/DDBJ whole genome shotgun (WGS) entry which is preliminary data.</text>
</comment>
<keyword evidence="3" id="KW-1185">Reference proteome</keyword>
<dbReference type="Proteomes" id="UP000011885">
    <property type="component" value="Unassembled WGS sequence"/>
</dbReference>
<accession>M5U617</accession>
<evidence type="ECO:0000256" key="1">
    <source>
        <dbReference type="SAM" id="MobiDB-lite"/>
    </source>
</evidence>
<dbReference type="RefSeq" id="WP_008685574.1">
    <property type="nucleotide sequence ID" value="NZ_ANOH01000364.1"/>
</dbReference>
<protein>
    <submittedName>
        <fullName evidence="2">Uncharacterized protein</fullName>
    </submittedName>
</protein>
<organism evidence="2 3">
    <name type="scientific">Rhodopirellula sallentina SM41</name>
    <dbReference type="NCBI Taxonomy" id="1263870"/>
    <lineage>
        <taxon>Bacteria</taxon>
        <taxon>Pseudomonadati</taxon>
        <taxon>Planctomycetota</taxon>
        <taxon>Planctomycetia</taxon>
        <taxon>Pirellulales</taxon>
        <taxon>Pirellulaceae</taxon>
        <taxon>Rhodopirellula</taxon>
    </lineage>
</organism>
<evidence type="ECO:0000313" key="2">
    <source>
        <dbReference type="EMBL" id="EMI53296.1"/>
    </source>
</evidence>
<dbReference type="PATRIC" id="fig|1263870.3.peg.5582"/>
<dbReference type="EMBL" id="ANOH01000364">
    <property type="protein sequence ID" value="EMI53296.1"/>
    <property type="molecule type" value="Genomic_DNA"/>
</dbReference>